<dbReference type="OrthoDB" id="5335022at2"/>
<keyword evidence="1" id="KW-0732">Signal</keyword>
<evidence type="ECO:0000256" key="1">
    <source>
        <dbReference type="SAM" id="SignalP"/>
    </source>
</evidence>
<organism evidence="2 3">
    <name type="scientific">Sulfurovum lithotrophicum</name>
    <dbReference type="NCBI Taxonomy" id="206403"/>
    <lineage>
        <taxon>Bacteria</taxon>
        <taxon>Pseudomonadati</taxon>
        <taxon>Campylobacterota</taxon>
        <taxon>Epsilonproteobacteria</taxon>
        <taxon>Campylobacterales</taxon>
        <taxon>Sulfurovaceae</taxon>
        <taxon>Sulfurovum</taxon>
    </lineage>
</organism>
<name>A0A7U4M203_9BACT</name>
<dbReference type="AlphaFoldDB" id="A0A7U4M203"/>
<feature type="signal peptide" evidence="1">
    <location>
        <begin position="1"/>
        <end position="17"/>
    </location>
</feature>
<evidence type="ECO:0000313" key="2">
    <source>
        <dbReference type="EMBL" id="AKF25390.1"/>
    </source>
</evidence>
<dbReference type="KEGG" id="slh:YH65_08310"/>
<keyword evidence="3" id="KW-1185">Reference proteome</keyword>
<reference evidence="3" key="2">
    <citation type="journal article" date="2017" name="Stand. Genomic Sci.">
        <title>Complete genome sequence of the sulfur-oxidizing chemolithoautotrophic Sulfurovum lithotrophicum 42BKTT.</title>
        <authorList>
            <person name="Jeon W."/>
            <person name="Priscilla L."/>
            <person name="Park G."/>
            <person name="Lee H."/>
            <person name="Lee N."/>
            <person name="Lee D."/>
            <person name="Kwon H."/>
            <person name="Ahn I."/>
            <person name="Lee C."/>
            <person name="Lee H."/>
            <person name="Ahn J."/>
        </authorList>
    </citation>
    <scope>NUCLEOTIDE SEQUENCE [LARGE SCALE GENOMIC DNA]</scope>
    <source>
        <strain evidence="3">ATCC BAA-797 / 42BKT</strain>
    </source>
</reference>
<reference evidence="2 3" key="1">
    <citation type="submission" date="2015-04" db="EMBL/GenBank/DDBJ databases">
        <title>Complete genome sequence of Sulfurovum lithotrophicum ATCC BAA-797T.</title>
        <authorList>
            <person name="Ahn J."/>
            <person name="Park G."/>
            <person name="Jeon W."/>
            <person name="Jang Y."/>
            <person name="Jang M."/>
            <person name="Lee H."/>
            <person name="Lee H."/>
        </authorList>
    </citation>
    <scope>NUCLEOTIDE SEQUENCE [LARGE SCALE GENOMIC DNA]</scope>
    <source>
        <strain evidence="3">ATCC BAA-797 / 42BKT</strain>
    </source>
</reference>
<evidence type="ECO:0000313" key="3">
    <source>
        <dbReference type="Proteomes" id="UP000034444"/>
    </source>
</evidence>
<sequence length="96" mass="11053">MKLSIIAVLLSFTIVMGFGSEHNTTKENNSTIDNNKTKEAVKKAMELEKKYAKEQRFYQGSEYDLKSKEFDPETLKKVPAIEPDYDFDMDEGVYSD</sequence>
<dbReference type="Proteomes" id="UP000034444">
    <property type="component" value="Chromosome"/>
</dbReference>
<dbReference type="RefSeq" id="WP_046551466.1">
    <property type="nucleotide sequence ID" value="NZ_CP011308.1"/>
</dbReference>
<dbReference type="EMBL" id="CP011308">
    <property type="protein sequence ID" value="AKF25390.1"/>
    <property type="molecule type" value="Genomic_DNA"/>
</dbReference>
<protein>
    <submittedName>
        <fullName evidence="2">Uncharacterized protein</fullName>
    </submittedName>
</protein>
<feature type="chain" id="PRO_5031036703" evidence="1">
    <location>
        <begin position="18"/>
        <end position="96"/>
    </location>
</feature>
<accession>A0A7U4M203</accession>
<proteinExistence type="predicted"/>
<gene>
    <name evidence="2" type="ORF">YH65_08310</name>
</gene>